<name>A0A0J8J4F9_9LIST</name>
<comment type="caution">
    <text evidence="3">The sequence shown here is derived from an EMBL/GenBank/DDBJ whole genome shotgun (WGS) entry which is preliminary data.</text>
</comment>
<dbReference type="AlphaFoldDB" id="A0A0J8J4F9"/>
<dbReference type="PANTHER" id="PTHR46268:SF6">
    <property type="entry name" value="UNIVERSAL STRESS PROTEIN UP12"/>
    <property type="match status" value="1"/>
</dbReference>
<evidence type="ECO:0000313" key="4">
    <source>
        <dbReference type="Proteomes" id="UP000052258"/>
    </source>
</evidence>
<dbReference type="Gene3D" id="3.40.50.620">
    <property type="entry name" value="HUPs"/>
    <property type="match status" value="1"/>
</dbReference>
<dbReference type="RefSeq" id="WP_007475882.1">
    <property type="nucleotide sequence ID" value="NZ_KQ130616.1"/>
</dbReference>
<dbReference type="PATRIC" id="fig|1430899.3.peg.1789"/>
<dbReference type="SUPFAM" id="SSF52402">
    <property type="entry name" value="Adenine nucleotide alpha hydrolases-like"/>
    <property type="match status" value="1"/>
</dbReference>
<evidence type="ECO:0000313" key="3">
    <source>
        <dbReference type="EMBL" id="KMT59211.1"/>
    </source>
</evidence>
<reference evidence="3 4" key="1">
    <citation type="journal article" date="2015" name="Genome Biol. Evol.">
        <title>Comparative Genomics of Listeria Sensu Lato: Genus-Wide Differences in Evolutionary Dynamics and the Progressive Gain of Complex, Potentially Pathogenicity-Related Traits through Lateral Gene Transfer.</title>
        <authorList>
            <person name="Chiara M."/>
            <person name="Caruso M."/>
            <person name="D'Erchia A.M."/>
            <person name="Manzari C."/>
            <person name="Fraccalvieri R."/>
            <person name="Goffredo E."/>
            <person name="Latorre L."/>
            <person name="Miccolupo A."/>
            <person name="Padalino I."/>
            <person name="Santagada G."/>
            <person name="Chiocco D."/>
            <person name="Pesole G."/>
            <person name="Horner D.S."/>
            <person name="Parisi A."/>
        </authorList>
    </citation>
    <scope>NUCLEOTIDE SEQUENCE [LARGE SCALE GENOMIC DNA]</scope>
    <source>
        <strain evidence="3 4">1991</strain>
    </source>
</reference>
<keyword evidence="4" id="KW-1185">Reference proteome</keyword>
<accession>A0A0J8J4F9</accession>
<dbReference type="OrthoDB" id="9777884at2"/>
<organism evidence="3 4">
    <name type="scientific">Listeria fleischmannii 1991</name>
    <dbReference type="NCBI Taxonomy" id="1430899"/>
    <lineage>
        <taxon>Bacteria</taxon>
        <taxon>Bacillati</taxon>
        <taxon>Bacillota</taxon>
        <taxon>Bacilli</taxon>
        <taxon>Bacillales</taxon>
        <taxon>Listeriaceae</taxon>
        <taxon>Listeria</taxon>
    </lineage>
</organism>
<protein>
    <submittedName>
        <fullName evidence="3">Universal stress protein family</fullName>
    </submittedName>
</protein>
<feature type="domain" description="UspA" evidence="2">
    <location>
        <begin position="4"/>
        <end position="143"/>
    </location>
</feature>
<proteinExistence type="inferred from homology"/>
<dbReference type="CDD" id="cd00293">
    <property type="entry name" value="USP-like"/>
    <property type="match status" value="1"/>
</dbReference>
<evidence type="ECO:0000256" key="1">
    <source>
        <dbReference type="ARBA" id="ARBA00008791"/>
    </source>
</evidence>
<comment type="similarity">
    <text evidence="1">Belongs to the universal stress protein A family.</text>
</comment>
<evidence type="ECO:0000259" key="2">
    <source>
        <dbReference type="Pfam" id="PF00582"/>
    </source>
</evidence>
<dbReference type="InterPro" id="IPR006016">
    <property type="entry name" value="UspA"/>
</dbReference>
<dbReference type="PANTHER" id="PTHR46268">
    <property type="entry name" value="STRESS RESPONSE PROTEIN NHAX"/>
    <property type="match status" value="1"/>
</dbReference>
<dbReference type="EMBL" id="AZHO01000021">
    <property type="protein sequence ID" value="KMT59211.1"/>
    <property type="molecule type" value="Genomic_DNA"/>
</dbReference>
<dbReference type="InterPro" id="IPR014729">
    <property type="entry name" value="Rossmann-like_a/b/a_fold"/>
</dbReference>
<dbReference type="InterPro" id="IPR006015">
    <property type="entry name" value="Universal_stress_UspA"/>
</dbReference>
<dbReference type="Pfam" id="PF00582">
    <property type="entry name" value="Usp"/>
    <property type="match status" value="1"/>
</dbReference>
<dbReference type="Proteomes" id="UP000052258">
    <property type="component" value="Unassembled WGS sequence"/>
</dbReference>
<sequence>MENYKRILVGVDGSDQADRAFKKALELALKYQATLGVASVVDLRSFSPNVSYDGSLEERAKEAAKARIAGYRKEAEKAGLENIATYVESGNPKTILAKNLPEEFEADLIVVGATGLNRVEKIVLGSISSYVLGHAHVDTLIAR</sequence>
<gene>
    <name evidence="3" type="ORF">X560_1752</name>
</gene>
<dbReference type="PRINTS" id="PR01438">
    <property type="entry name" value="UNVRSLSTRESS"/>
</dbReference>